<dbReference type="GeneID" id="108051194"/>
<feature type="region of interest" description="Disordered" evidence="1">
    <location>
        <begin position="75"/>
        <end position="138"/>
    </location>
</feature>
<keyword evidence="2" id="KW-0732">Signal</keyword>
<feature type="chain" id="PRO_5027664444" evidence="2">
    <location>
        <begin position="29"/>
        <end position="199"/>
    </location>
</feature>
<accession>A0A6P4FMI9</accession>
<organism evidence="5">
    <name type="scientific">Drosophila rhopaloa</name>
    <name type="common">Fruit fly</name>
    <dbReference type="NCBI Taxonomy" id="1041015"/>
    <lineage>
        <taxon>Eukaryota</taxon>
        <taxon>Metazoa</taxon>
        <taxon>Ecdysozoa</taxon>
        <taxon>Arthropoda</taxon>
        <taxon>Hexapoda</taxon>
        <taxon>Insecta</taxon>
        <taxon>Pterygota</taxon>
        <taxon>Neoptera</taxon>
        <taxon>Endopterygota</taxon>
        <taxon>Diptera</taxon>
        <taxon>Brachycera</taxon>
        <taxon>Muscomorpha</taxon>
        <taxon>Ephydroidea</taxon>
        <taxon>Drosophilidae</taxon>
        <taxon>Drosophila</taxon>
        <taxon>Sophophora</taxon>
    </lineage>
</organism>
<evidence type="ECO:0000313" key="5">
    <source>
        <dbReference type="RefSeq" id="XP_016988693.1"/>
    </source>
</evidence>
<evidence type="ECO:0000313" key="3">
    <source>
        <dbReference type="EnsemblMetazoa" id="XP_016988693.1"/>
    </source>
</evidence>
<reference evidence="4" key="1">
    <citation type="journal article" date="2021" name="Elife">
        <title>Highly contiguous assemblies of 101 drosophilid genomes.</title>
        <authorList>
            <person name="Kim B.Y."/>
            <person name="Wang J.R."/>
            <person name="Miller D.E."/>
            <person name="Barmina O."/>
            <person name="Delaney E."/>
            <person name="Thompson A."/>
            <person name="Comeault A.A."/>
            <person name="Peede D."/>
            <person name="D'Agostino E.R."/>
            <person name="Pelaez J."/>
            <person name="Aguilar J.M."/>
            <person name="Haji D."/>
            <person name="Matsunaga T."/>
            <person name="Armstrong E.E."/>
            <person name="Zych M."/>
            <person name="Ogawa Y."/>
            <person name="Stamenkovic-Radak M."/>
            <person name="Jelic M."/>
            <person name="Veselinovic M.S."/>
            <person name="Tanaskovic M."/>
            <person name="Eric P."/>
            <person name="Gao J.J."/>
            <person name="Katoh T.K."/>
            <person name="Toda M.J."/>
            <person name="Watabe H."/>
            <person name="Watada M."/>
            <person name="Davis J.S."/>
            <person name="Moyle L.C."/>
            <person name="Manoli G."/>
            <person name="Bertolini E."/>
            <person name="Kostal V."/>
            <person name="Hawley R.S."/>
            <person name="Takahashi A."/>
            <person name="Jones C.D."/>
            <person name="Price D.K."/>
            <person name="Whiteman N."/>
            <person name="Kopp A."/>
            <person name="Matute D.R."/>
            <person name="Petrov D.A."/>
        </authorList>
    </citation>
    <scope>NUCLEOTIDE SEQUENCE [LARGE SCALE GENOMIC DNA]</scope>
</reference>
<evidence type="ECO:0000256" key="1">
    <source>
        <dbReference type="SAM" id="MobiDB-lite"/>
    </source>
</evidence>
<dbReference type="Proteomes" id="UP001652680">
    <property type="component" value="Unassembled WGS sequence"/>
</dbReference>
<feature type="compositionally biased region" description="Polar residues" evidence="1">
    <location>
        <begin position="102"/>
        <end position="138"/>
    </location>
</feature>
<reference evidence="5" key="2">
    <citation type="submission" date="2025-04" db="UniProtKB">
        <authorList>
            <consortium name="RefSeq"/>
        </authorList>
    </citation>
    <scope>IDENTIFICATION</scope>
</reference>
<evidence type="ECO:0000256" key="2">
    <source>
        <dbReference type="SAM" id="SignalP"/>
    </source>
</evidence>
<feature type="signal peptide" evidence="2">
    <location>
        <begin position="1"/>
        <end position="28"/>
    </location>
</feature>
<dbReference type="OrthoDB" id="7859596at2759"/>
<gene>
    <name evidence="5" type="primary">LOC108051194</name>
    <name evidence="3" type="synonym">108051194</name>
</gene>
<proteinExistence type="predicted"/>
<sequence>MPITRRLSWPKLLFLFVWLCLALDRSYAARVSSDLFVFPSKPNESKPNDTTIQTRSRLEEIARIMALINTPSDGVLMPKEIKKGTPRTTDSENESEKPGNTPVETRNVTEPNSSSSKQEINVKDTPTTPMNGTHQSSESKMITFGKESEEEKPAPWHQTEATIASKPGSVVIGPRITLETLRICPEGTTLSNDHCRKIA</sequence>
<dbReference type="EnsemblMetazoa" id="XM_017133204.2">
    <property type="protein sequence ID" value="XP_016988693.1"/>
    <property type="gene ID" value="LOC108051194"/>
</dbReference>
<keyword evidence="4" id="KW-1185">Reference proteome</keyword>
<name>A0A6P4FMI9_DRORH</name>
<dbReference type="AlphaFoldDB" id="A0A6P4FMI9"/>
<reference evidence="3" key="3">
    <citation type="submission" date="2025-05" db="UniProtKB">
        <authorList>
            <consortium name="EnsemblMetazoa"/>
        </authorList>
    </citation>
    <scope>IDENTIFICATION</scope>
</reference>
<dbReference type="RefSeq" id="XP_016988693.1">
    <property type="nucleotide sequence ID" value="XM_017133204.1"/>
</dbReference>
<protein>
    <submittedName>
        <fullName evidence="5">Uncharacterized protein LOC108051194</fullName>
    </submittedName>
</protein>
<evidence type="ECO:0000313" key="4">
    <source>
        <dbReference type="Proteomes" id="UP001652680"/>
    </source>
</evidence>